<name>A0A1H6DXZ1_9ACTN</name>
<gene>
    <name evidence="2" type="ORF">SAMN04489712_12566</name>
</gene>
<reference evidence="3" key="1">
    <citation type="submission" date="2016-10" db="EMBL/GenBank/DDBJ databases">
        <authorList>
            <person name="Varghese N."/>
            <person name="Submissions S."/>
        </authorList>
    </citation>
    <scope>NUCLEOTIDE SEQUENCE [LARGE SCALE GENOMIC DNA]</scope>
    <source>
        <strain evidence="3">DSM 43163</strain>
    </source>
</reference>
<sequence length="80" mass="8157">MRKPAVLAPLLLGGMLTADCHSDGTAAGKPSAASALTAEPTAVPSAVPNGVERLTAQEILDRARETSLAVGSVRMRGEFV</sequence>
<evidence type="ECO:0000256" key="1">
    <source>
        <dbReference type="SAM" id="MobiDB-lite"/>
    </source>
</evidence>
<dbReference type="AlphaFoldDB" id="A0A1H6DXZ1"/>
<dbReference type="EMBL" id="FNVO01000025">
    <property type="protein sequence ID" value="SEG90197.1"/>
    <property type="molecule type" value="Genomic_DNA"/>
</dbReference>
<keyword evidence="3" id="KW-1185">Reference proteome</keyword>
<protein>
    <submittedName>
        <fullName evidence="2">Uncharacterized protein</fullName>
    </submittedName>
</protein>
<feature type="region of interest" description="Disordered" evidence="1">
    <location>
        <begin position="24"/>
        <end position="44"/>
    </location>
</feature>
<evidence type="ECO:0000313" key="2">
    <source>
        <dbReference type="EMBL" id="SEG90197.1"/>
    </source>
</evidence>
<dbReference type="RefSeq" id="WP_146087624.1">
    <property type="nucleotide sequence ID" value="NZ_FNVO01000025.1"/>
</dbReference>
<dbReference type="Proteomes" id="UP000236723">
    <property type="component" value="Unassembled WGS sequence"/>
</dbReference>
<evidence type="ECO:0000313" key="3">
    <source>
        <dbReference type="Proteomes" id="UP000236723"/>
    </source>
</evidence>
<organism evidence="2 3">
    <name type="scientific">Thermomonospora echinospora</name>
    <dbReference type="NCBI Taxonomy" id="1992"/>
    <lineage>
        <taxon>Bacteria</taxon>
        <taxon>Bacillati</taxon>
        <taxon>Actinomycetota</taxon>
        <taxon>Actinomycetes</taxon>
        <taxon>Streptosporangiales</taxon>
        <taxon>Thermomonosporaceae</taxon>
        <taxon>Thermomonospora</taxon>
    </lineage>
</organism>
<accession>A0A1H6DXZ1</accession>
<proteinExistence type="predicted"/>